<comment type="caution">
    <text evidence="2">The sequence shown here is derived from an EMBL/GenBank/DDBJ whole genome shotgun (WGS) entry which is preliminary data.</text>
</comment>
<name>A0ABT1CDM4_9PROT</name>
<evidence type="ECO:0000313" key="2">
    <source>
        <dbReference type="EMBL" id="MCO6158951.1"/>
    </source>
</evidence>
<feature type="region of interest" description="Disordered" evidence="1">
    <location>
        <begin position="1"/>
        <end position="23"/>
    </location>
</feature>
<organism evidence="2 3">
    <name type="scientific">Asaia lannensis NBRC 102526</name>
    <dbReference type="NCBI Taxonomy" id="1307926"/>
    <lineage>
        <taxon>Bacteria</taxon>
        <taxon>Pseudomonadati</taxon>
        <taxon>Pseudomonadota</taxon>
        <taxon>Alphaproteobacteria</taxon>
        <taxon>Acetobacterales</taxon>
        <taxon>Acetobacteraceae</taxon>
        <taxon>Asaia</taxon>
    </lineage>
</organism>
<reference evidence="2 3" key="1">
    <citation type="submission" date="2022-06" db="EMBL/GenBank/DDBJ databases">
        <title>Whole-genome of Asaia lannensis strain LMG 27011T.</title>
        <authorList>
            <person name="Sombolestani A."/>
        </authorList>
    </citation>
    <scope>NUCLEOTIDE SEQUENCE [LARGE SCALE GENOMIC DNA]</scope>
    <source>
        <strain evidence="2 3">NBRC 102526</strain>
    </source>
</reference>
<gene>
    <name evidence="2" type="ORF">NF685_02770</name>
</gene>
<dbReference type="EMBL" id="JAMXQU010000002">
    <property type="protein sequence ID" value="MCO6158951.1"/>
    <property type="molecule type" value="Genomic_DNA"/>
</dbReference>
<sequence length="47" mass="4790">MTGRVPPPGFGRDHRTGTGAGDVGADLVGVVAAIRQELVETAADRSE</sequence>
<proteinExistence type="predicted"/>
<dbReference type="Proteomes" id="UP001523401">
    <property type="component" value="Unassembled WGS sequence"/>
</dbReference>
<accession>A0ABT1CDM4</accession>
<protein>
    <submittedName>
        <fullName evidence="2">Uncharacterized protein</fullName>
    </submittedName>
</protein>
<keyword evidence="3" id="KW-1185">Reference proteome</keyword>
<evidence type="ECO:0000256" key="1">
    <source>
        <dbReference type="SAM" id="MobiDB-lite"/>
    </source>
</evidence>
<evidence type="ECO:0000313" key="3">
    <source>
        <dbReference type="Proteomes" id="UP001523401"/>
    </source>
</evidence>